<accession>W5YA29</accession>
<dbReference type="EMBL" id="CP004353">
    <property type="protein sequence ID" value="AHI23368.1"/>
    <property type="molecule type" value="Genomic_DNA"/>
</dbReference>
<keyword evidence="1" id="KW-0472">Membrane</keyword>
<organism evidence="2 3">
    <name type="scientific">Corynebacterium vitaeruminis DSM 20294</name>
    <dbReference type="NCBI Taxonomy" id="1224164"/>
    <lineage>
        <taxon>Bacteria</taxon>
        <taxon>Bacillati</taxon>
        <taxon>Actinomycetota</taxon>
        <taxon>Actinomycetes</taxon>
        <taxon>Mycobacteriales</taxon>
        <taxon>Corynebacteriaceae</taxon>
        <taxon>Corynebacterium</taxon>
    </lineage>
</organism>
<dbReference type="Proteomes" id="UP000019222">
    <property type="component" value="Chromosome"/>
</dbReference>
<dbReference type="eggNOG" id="ENOG5032TW9">
    <property type="taxonomic scope" value="Bacteria"/>
</dbReference>
<feature type="transmembrane region" description="Helical" evidence="1">
    <location>
        <begin position="62"/>
        <end position="81"/>
    </location>
</feature>
<dbReference type="HOGENOM" id="CLU_125367_0_0_11"/>
<evidence type="ECO:0000313" key="3">
    <source>
        <dbReference type="Proteomes" id="UP000019222"/>
    </source>
</evidence>
<feature type="transmembrane region" description="Helical" evidence="1">
    <location>
        <begin position="30"/>
        <end position="50"/>
    </location>
</feature>
<reference evidence="2 3" key="1">
    <citation type="submission" date="2013-02" db="EMBL/GenBank/DDBJ databases">
        <title>The complete genome sequence of Corynebacterium vitaeruminis DSM 20294.</title>
        <authorList>
            <person name="Ruckert C."/>
            <person name="Albersmeier A."/>
            <person name="Kalinowski J."/>
        </authorList>
    </citation>
    <scope>NUCLEOTIDE SEQUENCE [LARGE SCALE GENOMIC DNA]</scope>
    <source>
        <strain evidence="3">ATCC 10234</strain>
    </source>
</reference>
<dbReference type="RefSeq" id="WP_025253373.1">
    <property type="nucleotide sequence ID" value="NZ_CP004353.1"/>
</dbReference>
<keyword evidence="1" id="KW-1133">Transmembrane helix</keyword>
<evidence type="ECO:0008006" key="4">
    <source>
        <dbReference type="Google" id="ProtNLM"/>
    </source>
</evidence>
<evidence type="ECO:0000256" key="1">
    <source>
        <dbReference type="SAM" id="Phobius"/>
    </source>
</evidence>
<dbReference type="Pfam" id="PF14017">
    <property type="entry name" value="DUF4233"/>
    <property type="match status" value="1"/>
</dbReference>
<keyword evidence="1" id="KW-0812">Transmembrane</keyword>
<dbReference type="AlphaFoldDB" id="W5YA29"/>
<name>W5YA29_9CORY</name>
<feature type="transmembrane region" description="Helical" evidence="1">
    <location>
        <begin position="101"/>
        <end position="123"/>
    </location>
</feature>
<dbReference type="InterPro" id="IPR025327">
    <property type="entry name" value="DUF4233"/>
</dbReference>
<dbReference type="STRING" id="1224164.B843_09915"/>
<dbReference type="KEGG" id="cvt:B843_09915"/>
<evidence type="ECO:0000313" key="2">
    <source>
        <dbReference type="EMBL" id="AHI23368.1"/>
    </source>
</evidence>
<gene>
    <name evidence="2" type="ORF">B843_09915</name>
</gene>
<keyword evidence="3" id="KW-1185">Reference proteome</keyword>
<dbReference type="PATRIC" id="fig|1224164.3.peg.2003"/>
<protein>
    <recommendedName>
        <fullName evidence="4">DUF4233 domain-containing protein</fullName>
    </recommendedName>
</protein>
<proteinExistence type="predicted"/>
<sequence>MSSKDEEIEYGPLGPGQAPVKDPLKGVRGVMSGTMCMESISYLLVLTVILRVDEGSHWTTFNWVYITVVGVAMMILAFLQFAKWAIPADIVMQVFALGGAFVHPSALFIAVLFILVWAYLLYLRKNLIERMKRGLLTTQHM</sequence>